<dbReference type="Pfam" id="PF08245">
    <property type="entry name" value="Mur_ligase_M"/>
    <property type="match status" value="1"/>
</dbReference>
<dbReference type="GO" id="GO:0016881">
    <property type="term" value="F:acid-amino acid ligase activity"/>
    <property type="evidence" value="ECO:0007669"/>
    <property type="project" value="InterPro"/>
</dbReference>
<dbReference type="InterPro" id="IPR013221">
    <property type="entry name" value="Mur_ligase_cen"/>
</dbReference>
<comment type="pathway">
    <text evidence="2">Cell wall biogenesis; peptidoglycan biosynthesis.</text>
</comment>
<dbReference type="Proteomes" id="UP000178017">
    <property type="component" value="Unassembled WGS sequence"/>
</dbReference>
<evidence type="ECO:0000256" key="1">
    <source>
        <dbReference type="ARBA" id="ARBA00005898"/>
    </source>
</evidence>
<reference evidence="5 6" key="1">
    <citation type="journal article" date="2016" name="Nat. Commun.">
        <title>Thousands of microbial genomes shed light on interconnected biogeochemical processes in an aquifer system.</title>
        <authorList>
            <person name="Anantharaman K."/>
            <person name="Brown C.T."/>
            <person name="Hug L.A."/>
            <person name="Sharon I."/>
            <person name="Castelle C.J."/>
            <person name="Probst A.J."/>
            <person name="Thomas B.C."/>
            <person name="Singh A."/>
            <person name="Wilkins M.J."/>
            <person name="Karaoz U."/>
            <person name="Brodie E.L."/>
            <person name="Williams K.H."/>
            <person name="Hubbard S.S."/>
            <person name="Banfield J.F."/>
        </authorList>
    </citation>
    <scope>NUCLEOTIDE SEQUENCE [LARGE SCALE GENOMIC DNA]</scope>
</reference>
<dbReference type="InterPro" id="IPR004101">
    <property type="entry name" value="Mur_ligase_C"/>
</dbReference>
<dbReference type="GO" id="GO:0051301">
    <property type="term" value="P:cell division"/>
    <property type="evidence" value="ECO:0007669"/>
    <property type="project" value="UniProtKB-KW"/>
</dbReference>
<evidence type="ECO:0008006" key="7">
    <source>
        <dbReference type="Google" id="ProtNLM"/>
    </source>
</evidence>
<feature type="domain" description="Mur ligase C-terminal" evidence="3">
    <location>
        <begin position="242"/>
        <end position="365"/>
    </location>
</feature>
<dbReference type="GO" id="GO:0071555">
    <property type="term" value="P:cell wall organization"/>
    <property type="evidence" value="ECO:0007669"/>
    <property type="project" value="UniProtKB-KW"/>
</dbReference>
<dbReference type="PANTHER" id="PTHR23135:SF4">
    <property type="entry name" value="UDP-N-ACETYLMURAMOYL-L-ALANYL-D-GLUTAMATE--2,6-DIAMINOPIMELATE LIGASE MURE HOMOLOG, CHLOROPLASTIC"/>
    <property type="match status" value="1"/>
</dbReference>
<dbReference type="UniPathway" id="UPA00219"/>
<keyword evidence="2" id="KW-0573">Peptidoglycan synthesis</keyword>
<dbReference type="SUPFAM" id="SSF53623">
    <property type="entry name" value="MurD-like peptide ligases, catalytic domain"/>
    <property type="match status" value="1"/>
</dbReference>
<proteinExistence type="inferred from homology"/>
<dbReference type="NCBIfam" id="TIGR01085">
    <property type="entry name" value="murE"/>
    <property type="match status" value="1"/>
</dbReference>
<dbReference type="GO" id="GO:0005737">
    <property type="term" value="C:cytoplasm"/>
    <property type="evidence" value="ECO:0007669"/>
    <property type="project" value="UniProtKB-SubCell"/>
</dbReference>
<organism evidence="5 6">
    <name type="scientific">Candidatus Daviesbacteria bacterium RIFCSPLOWO2_01_FULL_40_24</name>
    <dbReference type="NCBI Taxonomy" id="1797787"/>
    <lineage>
        <taxon>Bacteria</taxon>
        <taxon>Candidatus Daviesiibacteriota</taxon>
    </lineage>
</organism>
<dbReference type="GO" id="GO:0009252">
    <property type="term" value="P:peptidoglycan biosynthetic process"/>
    <property type="evidence" value="ECO:0007669"/>
    <property type="project" value="UniProtKB-UniPathway"/>
</dbReference>
<feature type="domain" description="Mur ligase central" evidence="4">
    <location>
        <begin position="39"/>
        <end position="220"/>
    </location>
</feature>
<dbReference type="InterPro" id="IPR036565">
    <property type="entry name" value="Mur-like_cat_sf"/>
</dbReference>
<dbReference type="AlphaFoldDB" id="A0A1F5MJ75"/>
<dbReference type="Gene3D" id="3.90.190.20">
    <property type="entry name" value="Mur ligase, C-terminal domain"/>
    <property type="match status" value="1"/>
</dbReference>
<dbReference type="GO" id="GO:0005524">
    <property type="term" value="F:ATP binding"/>
    <property type="evidence" value="ECO:0007669"/>
    <property type="project" value="InterPro"/>
</dbReference>
<evidence type="ECO:0000313" key="5">
    <source>
        <dbReference type="EMBL" id="OGE65403.1"/>
    </source>
</evidence>
<dbReference type="Gene3D" id="3.40.1190.10">
    <property type="entry name" value="Mur-like, catalytic domain"/>
    <property type="match status" value="1"/>
</dbReference>
<evidence type="ECO:0000259" key="4">
    <source>
        <dbReference type="Pfam" id="PF08245"/>
    </source>
</evidence>
<comment type="similarity">
    <text evidence="1">Belongs to the MurCDEF family. MurE subfamily.</text>
</comment>
<name>A0A1F5MJ75_9BACT</name>
<sequence>MIRKLIPQTIINIGKHLPEAIVANIKYGFPGKKLKVIGVTGTDGKTTTVNMIYKILKEAEKKVSMVSTINAEVAGKSYDTGFHVTSPRSSLIQHFLFDSVKNGDEFFVLEVTSHALDQFRVLGIPFEVGVITNVTHEHLDYHQNFANYLQAKSKLISNSKYAILNADDPSFKKLQNQTTGKVISFGEQTNADVNPSNLSLRLNIPGDYNILNALAAAAVAKIFDINEAKIKHSLESFVSLPGRMEKVENNKGLTIVVDFAHTPNALEKALLTLKKQTKGKLISVFGCASERDTEKRPIMGQISTDLADITILTDEDPRFEDSLKIISEIADGKEGFIKEPNRKEAIELAISLAKKGDTIGIFGKGHERSMSYQGCEISWSDTDTVRKALKN</sequence>
<keyword evidence="2" id="KW-0961">Cell wall biogenesis/degradation</keyword>
<dbReference type="SUPFAM" id="SSF53244">
    <property type="entry name" value="MurD-like peptide ligases, peptide-binding domain"/>
    <property type="match status" value="1"/>
</dbReference>
<dbReference type="EMBL" id="MFDO01000018">
    <property type="protein sequence ID" value="OGE65403.1"/>
    <property type="molecule type" value="Genomic_DNA"/>
</dbReference>
<dbReference type="InterPro" id="IPR036615">
    <property type="entry name" value="Mur_ligase_C_dom_sf"/>
</dbReference>
<keyword evidence="2" id="KW-0131">Cell cycle</keyword>
<dbReference type="InterPro" id="IPR005761">
    <property type="entry name" value="UDP-N-AcMur-Glu-dNH2Pim_ligase"/>
</dbReference>
<gene>
    <name evidence="5" type="ORF">A3B49_00765</name>
</gene>
<accession>A0A1F5MJ75</accession>
<evidence type="ECO:0000256" key="2">
    <source>
        <dbReference type="RuleBase" id="RU004135"/>
    </source>
</evidence>
<dbReference type="Pfam" id="PF02875">
    <property type="entry name" value="Mur_ligase_C"/>
    <property type="match status" value="1"/>
</dbReference>
<dbReference type="GO" id="GO:0008360">
    <property type="term" value="P:regulation of cell shape"/>
    <property type="evidence" value="ECO:0007669"/>
    <property type="project" value="UniProtKB-KW"/>
</dbReference>
<comment type="subcellular location">
    <subcellularLocation>
        <location evidence="2">Cytoplasm</location>
    </subcellularLocation>
</comment>
<protein>
    <recommendedName>
        <fullName evidence="7">UDP-N-acetylmuramoyl-L-alanyl-D-glutamate--2, 6-diaminopimelate ligase</fullName>
    </recommendedName>
</protein>
<keyword evidence="2" id="KW-0133">Cell shape</keyword>
<evidence type="ECO:0000313" key="6">
    <source>
        <dbReference type="Proteomes" id="UP000178017"/>
    </source>
</evidence>
<evidence type="ECO:0000259" key="3">
    <source>
        <dbReference type="Pfam" id="PF02875"/>
    </source>
</evidence>
<keyword evidence="2" id="KW-0132">Cell division</keyword>
<dbReference type="PANTHER" id="PTHR23135">
    <property type="entry name" value="MUR LIGASE FAMILY MEMBER"/>
    <property type="match status" value="1"/>
</dbReference>
<comment type="caution">
    <text evidence="5">The sequence shown here is derived from an EMBL/GenBank/DDBJ whole genome shotgun (WGS) entry which is preliminary data.</text>
</comment>